<dbReference type="PROSITE" id="PS00101">
    <property type="entry name" value="HEXAPEP_TRANSFERASES"/>
    <property type="match status" value="1"/>
</dbReference>
<comment type="similarity">
    <text evidence="1">Belongs to the transferase hexapeptide repeat family.</text>
</comment>
<keyword evidence="4" id="KW-0012">Acyltransferase</keyword>
<dbReference type="EMBL" id="RIBZ01000063">
    <property type="protein sequence ID" value="RNG34935.1"/>
    <property type="molecule type" value="Genomic_DNA"/>
</dbReference>
<dbReference type="SMART" id="SM01266">
    <property type="entry name" value="Mac"/>
    <property type="match status" value="1"/>
</dbReference>
<dbReference type="Pfam" id="PF00132">
    <property type="entry name" value="Hexapep"/>
    <property type="match status" value="1"/>
</dbReference>
<dbReference type="PANTHER" id="PTHR23416">
    <property type="entry name" value="SIALIC ACID SYNTHASE-RELATED"/>
    <property type="match status" value="1"/>
</dbReference>
<dbReference type="InterPro" id="IPR051159">
    <property type="entry name" value="Hexapeptide_acetyltransf"/>
</dbReference>
<sequence length="202" mass="21982">MDDDVQATDEREQLAALKARMAGGLPYVSTEPALLPYRERCARLLDAFNATALTDDEARQPILHELLGRVGPGGWVMPRFLCEFGFFIELGAETRINFDAVLLDCAPIVLGSRVWLAPRCQLYTADHDLDPGRRSAMWERARPITIGDDVWLGGGVIVLPGVTIGERTVVGAGSVVTKDLPADVIAAGNPARVIREVPRPQP</sequence>
<organism evidence="6 7">
    <name type="scientific">Streptomyces botrytidirepellens</name>
    <dbReference type="NCBI Taxonomy" id="2486417"/>
    <lineage>
        <taxon>Bacteria</taxon>
        <taxon>Bacillati</taxon>
        <taxon>Actinomycetota</taxon>
        <taxon>Actinomycetes</taxon>
        <taxon>Kitasatosporales</taxon>
        <taxon>Streptomycetaceae</taxon>
        <taxon>Streptomyces</taxon>
    </lineage>
</organism>
<evidence type="ECO:0000256" key="2">
    <source>
        <dbReference type="ARBA" id="ARBA00022679"/>
    </source>
</evidence>
<feature type="domain" description="Maltose/galactoside acetyltransferase" evidence="5">
    <location>
        <begin position="18"/>
        <end position="72"/>
    </location>
</feature>
<keyword evidence="7" id="KW-1185">Reference proteome</keyword>
<evidence type="ECO:0000256" key="1">
    <source>
        <dbReference type="ARBA" id="ARBA00007274"/>
    </source>
</evidence>
<gene>
    <name evidence="6" type="ORF">EEJ42_04440</name>
</gene>
<dbReference type="CDD" id="cd03357">
    <property type="entry name" value="LbH_MAT_GAT"/>
    <property type="match status" value="1"/>
</dbReference>
<dbReference type="FunFam" id="2.160.10.10:FF:000025">
    <property type="entry name" value="Hexapeptide-repeat containing-acetyltransferase"/>
    <property type="match status" value="1"/>
</dbReference>
<dbReference type="Proteomes" id="UP000275401">
    <property type="component" value="Unassembled WGS sequence"/>
</dbReference>
<dbReference type="GO" id="GO:0016407">
    <property type="term" value="F:acetyltransferase activity"/>
    <property type="evidence" value="ECO:0007669"/>
    <property type="project" value="InterPro"/>
</dbReference>
<dbReference type="InterPro" id="IPR018357">
    <property type="entry name" value="Hexapep_transf_CS"/>
</dbReference>
<dbReference type="GO" id="GO:0008374">
    <property type="term" value="F:O-acyltransferase activity"/>
    <property type="evidence" value="ECO:0007669"/>
    <property type="project" value="TreeGrafter"/>
</dbReference>
<dbReference type="InterPro" id="IPR024688">
    <property type="entry name" value="Mac_dom"/>
</dbReference>
<accession>A0A3M8X2B3</accession>
<evidence type="ECO:0000256" key="4">
    <source>
        <dbReference type="ARBA" id="ARBA00023315"/>
    </source>
</evidence>
<dbReference type="AlphaFoldDB" id="A0A3M8X2B3"/>
<dbReference type="Gene3D" id="2.160.10.10">
    <property type="entry name" value="Hexapeptide repeat proteins"/>
    <property type="match status" value="1"/>
</dbReference>
<keyword evidence="2 6" id="KW-0808">Transferase</keyword>
<evidence type="ECO:0000313" key="6">
    <source>
        <dbReference type="EMBL" id="RNG34935.1"/>
    </source>
</evidence>
<evidence type="ECO:0000313" key="7">
    <source>
        <dbReference type="Proteomes" id="UP000275401"/>
    </source>
</evidence>
<evidence type="ECO:0000256" key="3">
    <source>
        <dbReference type="ARBA" id="ARBA00022737"/>
    </source>
</evidence>
<dbReference type="Pfam" id="PF12464">
    <property type="entry name" value="Mac"/>
    <property type="match status" value="1"/>
</dbReference>
<keyword evidence="3" id="KW-0677">Repeat</keyword>
<dbReference type="PANTHER" id="PTHR23416:SF23">
    <property type="entry name" value="ACETYLTRANSFERASE C18B11.09C-RELATED"/>
    <property type="match status" value="1"/>
</dbReference>
<dbReference type="SUPFAM" id="SSF51161">
    <property type="entry name" value="Trimeric LpxA-like enzymes"/>
    <property type="match status" value="1"/>
</dbReference>
<proteinExistence type="inferred from homology"/>
<name>A0A3M8X2B3_9ACTN</name>
<reference evidence="6 7" key="1">
    <citation type="submission" date="2018-11" db="EMBL/GenBank/DDBJ databases">
        <title>The Potential of Streptomyces as Biocontrol Agents against the Tomato grey mould, Botrytis cinerea (Gray mold) Frontiers in Microbiology.</title>
        <authorList>
            <person name="Li D."/>
        </authorList>
    </citation>
    <scope>NUCLEOTIDE SEQUENCE [LARGE SCALE GENOMIC DNA]</scope>
    <source>
        <strain evidence="6 7">NEAU-LD23</strain>
    </source>
</reference>
<dbReference type="InterPro" id="IPR001451">
    <property type="entry name" value="Hexapep"/>
</dbReference>
<evidence type="ECO:0000259" key="5">
    <source>
        <dbReference type="SMART" id="SM01266"/>
    </source>
</evidence>
<dbReference type="InterPro" id="IPR011004">
    <property type="entry name" value="Trimer_LpxA-like_sf"/>
</dbReference>
<protein>
    <submittedName>
        <fullName evidence="6">Sugar O-acetyltransferase</fullName>
    </submittedName>
</protein>
<comment type="caution">
    <text evidence="6">The sequence shown here is derived from an EMBL/GenBank/DDBJ whole genome shotgun (WGS) entry which is preliminary data.</text>
</comment>
<dbReference type="GO" id="GO:0005829">
    <property type="term" value="C:cytosol"/>
    <property type="evidence" value="ECO:0007669"/>
    <property type="project" value="TreeGrafter"/>
</dbReference>
<dbReference type="RefSeq" id="WP_123098697.1">
    <property type="nucleotide sequence ID" value="NZ_RIBZ01000063.1"/>
</dbReference>